<dbReference type="EMBL" id="JACSDY010000010">
    <property type="protein sequence ID" value="KAF7416577.1"/>
    <property type="molecule type" value="Genomic_DNA"/>
</dbReference>
<name>A0A834NRF9_VESPE</name>
<dbReference type="Proteomes" id="UP000600918">
    <property type="component" value="Unassembled WGS sequence"/>
</dbReference>
<dbReference type="AlphaFoldDB" id="A0A834NRF9"/>
<keyword evidence="2" id="KW-1185">Reference proteome</keyword>
<reference evidence="1" key="1">
    <citation type="journal article" date="2020" name="G3 (Bethesda)">
        <title>High-Quality Assemblies for Three Invasive Social Wasps from the &lt;i&gt;Vespula&lt;/i&gt; Genus.</title>
        <authorList>
            <person name="Harrop T.W.R."/>
            <person name="Guhlin J."/>
            <person name="McLaughlin G.M."/>
            <person name="Permina E."/>
            <person name="Stockwell P."/>
            <person name="Gilligan J."/>
            <person name="Le Lec M.F."/>
            <person name="Gruber M.A.M."/>
            <person name="Quinn O."/>
            <person name="Lovegrove M."/>
            <person name="Duncan E.J."/>
            <person name="Remnant E.J."/>
            <person name="Van Eeckhoven J."/>
            <person name="Graham B."/>
            <person name="Knapp R.A."/>
            <person name="Langford K.W."/>
            <person name="Kronenberg Z."/>
            <person name="Press M.O."/>
            <person name="Eacker S.M."/>
            <person name="Wilson-Rankin E.E."/>
            <person name="Purcell J."/>
            <person name="Lester P.J."/>
            <person name="Dearden P.K."/>
        </authorList>
    </citation>
    <scope>NUCLEOTIDE SEQUENCE</scope>
    <source>
        <strain evidence="1">Volc-1</strain>
    </source>
</reference>
<evidence type="ECO:0000313" key="1">
    <source>
        <dbReference type="EMBL" id="KAF7416577.1"/>
    </source>
</evidence>
<comment type="caution">
    <text evidence="1">The sequence shown here is derived from an EMBL/GenBank/DDBJ whole genome shotgun (WGS) entry which is preliminary data.</text>
</comment>
<protein>
    <submittedName>
        <fullName evidence="1">Uncharacterized protein</fullName>
    </submittedName>
</protein>
<proteinExistence type="predicted"/>
<accession>A0A834NRF9</accession>
<gene>
    <name evidence="1" type="ORF">H0235_011108</name>
</gene>
<sequence>MNLRDRRREIAEREEGKGNTFKEKRRVTIDGRNDGLLIGVETLIELHDQEEYNSGIWELTDIKKKFRIASEWIRGLLDRIATYEGLTCSHGGRTDTTIKETPVDGIDMFRVGRLPVVPFSTNAKGH</sequence>
<organism evidence="1 2">
    <name type="scientific">Vespula pensylvanica</name>
    <name type="common">Western yellow jacket</name>
    <name type="synonym">Wasp</name>
    <dbReference type="NCBI Taxonomy" id="30213"/>
    <lineage>
        <taxon>Eukaryota</taxon>
        <taxon>Metazoa</taxon>
        <taxon>Ecdysozoa</taxon>
        <taxon>Arthropoda</taxon>
        <taxon>Hexapoda</taxon>
        <taxon>Insecta</taxon>
        <taxon>Pterygota</taxon>
        <taxon>Neoptera</taxon>
        <taxon>Endopterygota</taxon>
        <taxon>Hymenoptera</taxon>
        <taxon>Apocrita</taxon>
        <taxon>Aculeata</taxon>
        <taxon>Vespoidea</taxon>
        <taxon>Vespidae</taxon>
        <taxon>Vespinae</taxon>
        <taxon>Vespula</taxon>
    </lineage>
</organism>
<evidence type="ECO:0000313" key="2">
    <source>
        <dbReference type="Proteomes" id="UP000600918"/>
    </source>
</evidence>